<sequence length="661" mass="75583">MTTTRASVYVKLPQEGDFIRLLKLFPGNQSEQLSGKLVVHDLLDTSRAYTATSYVCGNDSRSDHYVLISGTRLGIYKNADEVLRRFRSIEETVSLWIDVACIDQDDPLEKAREVSLMYKVYQNASKTMVWMGPSDDSSRTAITYARSLKAQTFLDEYMPYVTQFGYSFYHETKSFVLDMFDAHPQKETTINACAEFLLRPWFTRVWTEQEAAMSPVPVVACGEDEIPWAQIFALAWIFQPKVTMAWPDWFLPDQGYDVLEPNLFAVTGIQKFRVRQMLVDSNAPSRFVLSLTDAMRVAWRQRCFDPRDKIFAMRNIASDLQADDWAPQPDYTTPWQELYVDFAMRMAERGNPEVLGWSGVCRQGTDCGLPSWTIDWREYPRTQYINHIEWCAGGKGFTAKAERIPKKRRGLLEHLLWEEGQVRHSVSYSLQVTVLMVDACVFLGGTIQKLKRPNDIQELRQDVADIDARTQSFINALPSSEYITSEGVLDALNKTLIANTTDEDTLADTRYAVDGASEWRLWLSDGADLSRAPKYNDALDNMDTFRLKQFGVSERGYFCLVPSIVKVDDVVAIVKGYDMPVVLRPIAGRHHYVLLGDCYIHGMMEFMAGTLIEEFRVKIQRDGGKPVWNPAGDVRRNGKNMDAREYVRIIETLGERHVTLI</sequence>
<comment type="caution">
    <text evidence="2">The sequence shown here is derived from an EMBL/GenBank/DDBJ whole genome shotgun (WGS) entry which is preliminary data.</text>
</comment>
<dbReference type="Pfam" id="PF06985">
    <property type="entry name" value="HET"/>
    <property type="match status" value="1"/>
</dbReference>
<keyword evidence="3" id="KW-1185">Reference proteome</keyword>
<evidence type="ECO:0000259" key="1">
    <source>
        <dbReference type="Pfam" id="PF06985"/>
    </source>
</evidence>
<accession>A0AA39CU39</accession>
<dbReference type="InterPro" id="IPR010730">
    <property type="entry name" value="HET"/>
</dbReference>
<name>A0AA39CU39_9EURO</name>
<gene>
    <name evidence="2" type="ORF">H2204_008995</name>
</gene>
<reference evidence="2" key="1">
    <citation type="submission" date="2022-10" db="EMBL/GenBank/DDBJ databases">
        <title>Culturing micro-colonial fungi from biological soil crusts in the Mojave desert and describing Neophaeococcomyces mojavensis, and introducing the new genera and species Taxawa tesnikishii.</title>
        <authorList>
            <person name="Kurbessoian T."/>
            <person name="Stajich J.E."/>
        </authorList>
    </citation>
    <scope>NUCLEOTIDE SEQUENCE</scope>
    <source>
        <strain evidence="2">TK_35</strain>
    </source>
</reference>
<dbReference type="EMBL" id="JAPDRN010000069">
    <property type="protein sequence ID" value="KAJ9629055.1"/>
    <property type="molecule type" value="Genomic_DNA"/>
</dbReference>
<dbReference type="PANTHER" id="PTHR24148:SF64">
    <property type="entry name" value="HETEROKARYON INCOMPATIBILITY DOMAIN-CONTAINING PROTEIN"/>
    <property type="match status" value="1"/>
</dbReference>
<evidence type="ECO:0000313" key="3">
    <source>
        <dbReference type="Proteomes" id="UP001172681"/>
    </source>
</evidence>
<evidence type="ECO:0000313" key="2">
    <source>
        <dbReference type="EMBL" id="KAJ9629055.1"/>
    </source>
</evidence>
<feature type="domain" description="Heterokaryon incompatibility" evidence="1">
    <location>
        <begin position="49"/>
        <end position="210"/>
    </location>
</feature>
<dbReference type="InterPro" id="IPR052895">
    <property type="entry name" value="HetReg/Transcr_Mod"/>
</dbReference>
<dbReference type="Pfam" id="PF26639">
    <property type="entry name" value="Het-6_barrel"/>
    <property type="match status" value="1"/>
</dbReference>
<dbReference type="AlphaFoldDB" id="A0AA39CU39"/>
<dbReference type="PANTHER" id="PTHR24148">
    <property type="entry name" value="ANKYRIN REPEAT DOMAIN-CONTAINING PROTEIN 39 HOMOLOG-RELATED"/>
    <property type="match status" value="1"/>
</dbReference>
<dbReference type="Proteomes" id="UP001172681">
    <property type="component" value="Unassembled WGS sequence"/>
</dbReference>
<organism evidence="2 3">
    <name type="scientific">Knufia peltigerae</name>
    <dbReference type="NCBI Taxonomy" id="1002370"/>
    <lineage>
        <taxon>Eukaryota</taxon>
        <taxon>Fungi</taxon>
        <taxon>Dikarya</taxon>
        <taxon>Ascomycota</taxon>
        <taxon>Pezizomycotina</taxon>
        <taxon>Eurotiomycetes</taxon>
        <taxon>Chaetothyriomycetidae</taxon>
        <taxon>Chaetothyriales</taxon>
        <taxon>Trichomeriaceae</taxon>
        <taxon>Knufia</taxon>
    </lineage>
</organism>
<proteinExistence type="predicted"/>
<protein>
    <recommendedName>
        <fullName evidence="1">Heterokaryon incompatibility domain-containing protein</fullName>
    </recommendedName>
</protein>